<keyword evidence="3" id="KW-0964">Secreted</keyword>
<evidence type="ECO:0000256" key="2">
    <source>
        <dbReference type="ARBA" id="ARBA00011027"/>
    </source>
</evidence>
<keyword evidence="4" id="KW-0483">Metalloprotease inhibitor</keyword>
<evidence type="ECO:0000256" key="3">
    <source>
        <dbReference type="ARBA" id="ARBA00022525"/>
    </source>
</evidence>
<dbReference type="GO" id="GO:0005615">
    <property type="term" value="C:extracellular space"/>
    <property type="evidence" value="ECO:0007669"/>
    <property type="project" value="TreeGrafter"/>
</dbReference>
<dbReference type="PANTHER" id="PTHR11844:SF25">
    <property type="entry name" value="NTR DOMAIN-CONTAINING PROTEIN"/>
    <property type="match status" value="1"/>
</dbReference>
<evidence type="ECO:0000256" key="5">
    <source>
        <dbReference type="ARBA" id="ARBA00022690"/>
    </source>
</evidence>
<evidence type="ECO:0000256" key="6">
    <source>
        <dbReference type="ARBA" id="ARBA00023157"/>
    </source>
</evidence>
<reference evidence="10 11" key="1">
    <citation type="submission" date="2018-04" db="EMBL/GenBank/DDBJ databases">
        <authorList>
            <person name="Zhang X."/>
            <person name="Yuan J."/>
            <person name="Li F."/>
            <person name="Xiang J."/>
        </authorList>
    </citation>
    <scope>NUCLEOTIDE SEQUENCE [LARGE SCALE GENOMIC DNA]</scope>
    <source>
        <tissue evidence="10">Muscle</tissue>
    </source>
</reference>
<dbReference type="EMBL" id="QCYY01002155">
    <property type="protein sequence ID" value="ROT72456.1"/>
    <property type="molecule type" value="Genomic_DNA"/>
</dbReference>
<evidence type="ECO:0000256" key="4">
    <source>
        <dbReference type="ARBA" id="ARBA00022608"/>
    </source>
</evidence>
<dbReference type="OrthoDB" id="6041373at2759"/>
<dbReference type="GO" id="GO:0031012">
    <property type="term" value="C:extracellular matrix"/>
    <property type="evidence" value="ECO:0007669"/>
    <property type="project" value="TreeGrafter"/>
</dbReference>
<accession>A0A3R7PHW6</accession>
<dbReference type="SUPFAM" id="SSF50242">
    <property type="entry name" value="TIMP-like"/>
    <property type="match status" value="1"/>
</dbReference>
<dbReference type="Gene3D" id="2.40.50.120">
    <property type="match status" value="1"/>
</dbReference>
<keyword evidence="11" id="KW-1185">Reference proteome</keyword>
<dbReference type="GO" id="GO:0008191">
    <property type="term" value="F:metalloendopeptidase inhibitor activity"/>
    <property type="evidence" value="ECO:0007669"/>
    <property type="project" value="InterPro"/>
</dbReference>
<gene>
    <name evidence="10" type="ORF">C7M84_009162</name>
</gene>
<dbReference type="PROSITE" id="PS50189">
    <property type="entry name" value="NTR"/>
    <property type="match status" value="1"/>
</dbReference>
<keyword evidence="5" id="KW-0646">Protease inhibitor</keyword>
<evidence type="ECO:0000256" key="8">
    <source>
        <dbReference type="PIRSR" id="PIRSR601820-3"/>
    </source>
</evidence>
<proteinExistence type="inferred from homology"/>
<dbReference type="GO" id="GO:0002020">
    <property type="term" value="F:protease binding"/>
    <property type="evidence" value="ECO:0007669"/>
    <property type="project" value="TreeGrafter"/>
</dbReference>
<dbReference type="PANTHER" id="PTHR11844">
    <property type="entry name" value="METALLOPROTEASE INHIBITOR"/>
    <property type="match status" value="1"/>
</dbReference>
<evidence type="ECO:0000256" key="1">
    <source>
        <dbReference type="ARBA" id="ARBA00004613"/>
    </source>
</evidence>
<dbReference type="Gene3D" id="3.90.370.10">
    <property type="entry name" value="Tissue inhibitor of metalloproteinase-1. Chain B, domain 1"/>
    <property type="match status" value="1"/>
</dbReference>
<keyword evidence="6 8" id="KW-1015">Disulfide bond</keyword>
<reference evidence="10 11" key="2">
    <citation type="submission" date="2019-01" db="EMBL/GenBank/DDBJ databases">
        <title>The decoding of complex shrimp genome reveals the adaptation for benthos swimmer, frequently molting mechanism and breeding impact on genome.</title>
        <authorList>
            <person name="Sun Y."/>
            <person name="Gao Y."/>
            <person name="Yu Y."/>
        </authorList>
    </citation>
    <scope>NUCLEOTIDE SEQUENCE [LARGE SCALE GENOMIC DNA]</scope>
    <source>
        <tissue evidence="10">Muscle</tissue>
    </source>
</reference>
<name>A0A3R7PHW6_PENVA</name>
<dbReference type="Pfam" id="PF00965">
    <property type="entry name" value="TIMP"/>
    <property type="match status" value="1"/>
</dbReference>
<organism evidence="10 11">
    <name type="scientific">Penaeus vannamei</name>
    <name type="common">Whiteleg shrimp</name>
    <name type="synonym">Litopenaeus vannamei</name>
    <dbReference type="NCBI Taxonomy" id="6689"/>
    <lineage>
        <taxon>Eukaryota</taxon>
        <taxon>Metazoa</taxon>
        <taxon>Ecdysozoa</taxon>
        <taxon>Arthropoda</taxon>
        <taxon>Crustacea</taxon>
        <taxon>Multicrustacea</taxon>
        <taxon>Malacostraca</taxon>
        <taxon>Eumalacostraca</taxon>
        <taxon>Eucarida</taxon>
        <taxon>Decapoda</taxon>
        <taxon>Dendrobranchiata</taxon>
        <taxon>Penaeoidea</taxon>
        <taxon>Penaeidae</taxon>
        <taxon>Penaeus</taxon>
    </lineage>
</organism>
<keyword evidence="7" id="KW-0481">Metalloenzyme inhibitor</keyword>
<comment type="caution">
    <text evidence="10">The sequence shown here is derived from an EMBL/GenBank/DDBJ whole genome shotgun (WGS) entry which is preliminary data.</text>
</comment>
<sequence length="148" mass="16745">MARVRRVTETLDGLTAYKVRIKRLLKASEKVQLILQKGLIYTIPGTCESELESRTSYVITGNVEASKPWTNICHFVKPWKSLSPKMKKGFRLLYQSGCDCPIMSCHFWQSCPKASFFCAWETSTEMDDCQGRHAVCLRGPDGTCGWLG</sequence>
<dbReference type="InterPro" id="IPR001820">
    <property type="entry name" value="TIMP"/>
</dbReference>
<feature type="disulfide bond" evidence="8">
    <location>
        <begin position="100"/>
        <end position="144"/>
    </location>
</feature>
<evidence type="ECO:0000313" key="11">
    <source>
        <dbReference type="Proteomes" id="UP000283509"/>
    </source>
</evidence>
<protein>
    <submittedName>
        <fullName evidence="10">Metalloproteinase inhibitor 3</fullName>
    </submittedName>
</protein>
<evidence type="ECO:0000256" key="7">
    <source>
        <dbReference type="ARBA" id="ARBA00023215"/>
    </source>
</evidence>
<dbReference type="STRING" id="6689.A0A3R7PHW6"/>
<dbReference type="InterPro" id="IPR027465">
    <property type="entry name" value="TIMP_C"/>
</dbReference>
<evidence type="ECO:0000313" key="10">
    <source>
        <dbReference type="EMBL" id="ROT72456.1"/>
    </source>
</evidence>
<dbReference type="Proteomes" id="UP000283509">
    <property type="component" value="Unassembled WGS sequence"/>
</dbReference>
<dbReference type="InterPro" id="IPR008993">
    <property type="entry name" value="TIMP-like_OB-fold"/>
</dbReference>
<feature type="disulfide bond" evidence="8">
    <location>
        <begin position="118"/>
        <end position="136"/>
    </location>
</feature>
<evidence type="ECO:0000259" key="9">
    <source>
        <dbReference type="PROSITE" id="PS50189"/>
    </source>
</evidence>
<dbReference type="SMART" id="SM00206">
    <property type="entry name" value="NTR"/>
    <property type="match status" value="1"/>
</dbReference>
<dbReference type="AlphaFoldDB" id="A0A3R7PHW6"/>
<comment type="subcellular location">
    <subcellularLocation>
        <location evidence="1">Secreted</location>
    </subcellularLocation>
</comment>
<feature type="domain" description="NTR" evidence="9">
    <location>
        <begin position="1"/>
        <end position="98"/>
    </location>
</feature>
<comment type="similarity">
    <text evidence="2">Belongs to the protease inhibitor I35 (TIMP) family.</text>
</comment>
<dbReference type="GO" id="GO:0051045">
    <property type="term" value="P:negative regulation of membrane protein ectodomain proteolysis"/>
    <property type="evidence" value="ECO:0007669"/>
    <property type="project" value="TreeGrafter"/>
</dbReference>
<dbReference type="InterPro" id="IPR001134">
    <property type="entry name" value="Netrin_domain"/>
</dbReference>